<dbReference type="RefSeq" id="WP_086474216.1">
    <property type="nucleotide sequence ID" value="NZ_FXWJ01000003.1"/>
</dbReference>
<protein>
    <submittedName>
        <fullName evidence="7">Amino acid/polyamine/organocation transporter, APC superfamily</fullName>
    </submittedName>
</protein>
<dbReference type="PANTHER" id="PTHR42770">
    <property type="entry name" value="AMINO ACID TRANSPORTER-RELATED"/>
    <property type="match status" value="1"/>
</dbReference>
<keyword evidence="4 5" id="KW-0472">Membrane</keyword>
<dbReference type="Pfam" id="PF00324">
    <property type="entry name" value="AA_permease"/>
    <property type="match status" value="1"/>
</dbReference>
<organism evidence="7 8">
    <name type="scientific">Plantibacter elymi</name>
    <name type="common">nom. nud.</name>
    <dbReference type="NCBI Taxonomy" id="199708"/>
    <lineage>
        <taxon>Bacteria</taxon>
        <taxon>Bacillati</taxon>
        <taxon>Actinomycetota</taxon>
        <taxon>Actinomycetes</taxon>
        <taxon>Micrococcales</taxon>
        <taxon>Microbacteriaceae</taxon>
        <taxon>Plantibacter</taxon>
    </lineage>
</organism>
<comment type="subcellular location">
    <subcellularLocation>
        <location evidence="1">Membrane</location>
        <topology evidence="1">Multi-pass membrane protein</topology>
    </subcellularLocation>
</comment>
<dbReference type="PIRSF" id="PIRSF006060">
    <property type="entry name" value="AA_transporter"/>
    <property type="match status" value="1"/>
</dbReference>
<proteinExistence type="predicted"/>
<feature type="transmembrane region" description="Helical" evidence="5">
    <location>
        <begin position="376"/>
        <end position="405"/>
    </location>
</feature>
<keyword evidence="2 5" id="KW-0812">Transmembrane</keyword>
<evidence type="ECO:0000256" key="2">
    <source>
        <dbReference type="ARBA" id="ARBA00022692"/>
    </source>
</evidence>
<feature type="transmembrane region" description="Helical" evidence="5">
    <location>
        <begin position="208"/>
        <end position="227"/>
    </location>
</feature>
<feature type="transmembrane region" description="Helical" evidence="5">
    <location>
        <begin position="417"/>
        <end position="436"/>
    </location>
</feature>
<feature type="transmembrane region" description="Helical" evidence="5">
    <location>
        <begin position="448"/>
        <end position="471"/>
    </location>
</feature>
<feature type="transmembrane region" description="Helical" evidence="5">
    <location>
        <begin position="103"/>
        <end position="123"/>
    </location>
</feature>
<feature type="domain" description="Amino acid permease/ SLC12A" evidence="6">
    <location>
        <begin position="30"/>
        <end position="461"/>
    </location>
</feature>
<gene>
    <name evidence="7" type="ORF">SAMN06295909_2452</name>
</gene>
<evidence type="ECO:0000313" key="8">
    <source>
        <dbReference type="Proteomes" id="UP000194464"/>
    </source>
</evidence>
<dbReference type="PANTHER" id="PTHR42770:SF16">
    <property type="entry name" value="AMINO ACID PERMEASE"/>
    <property type="match status" value="1"/>
</dbReference>
<evidence type="ECO:0000256" key="5">
    <source>
        <dbReference type="SAM" id="Phobius"/>
    </source>
</evidence>
<accession>A0ABY1RDW4</accession>
<feature type="transmembrane region" description="Helical" evidence="5">
    <location>
        <begin position="27"/>
        <end position="55"/>
    </location>
</feature>
<evidence type="ECO:0000256" key="1">
    <source>
        <dbReference type="ARBA" id="ARBA00004141"/>
    </source>
</evidence>
<evidence type="ECO:0000256" key="4">
    <source>
        <dbReference type="ARBA" id="ARBA00023136"/>
    </source>
</evidence>
<dbReference type="InterPro" id="IPR004841">
    <property type="entry name" value="AA-permease/SLC12A_dom"/>
</dbReference>
<comment type="caution">
    <text evidence="7">The sequence shown here is derived from an EMBL/GenBank/DDBJ whole genome shotgun (WGS) entry which is preliminary data.</text>
</comment>
<sequence>MTTNRAGHPPVTRTEPESHDLKGNLGYFHLVFTVVAYNAPMVVFLGFIPVAILLGNGTGTPVTFIVCGVIALLFAVGLVAMGLRIPRPGGFYTFVTAGLGKRLGLGTGFLAILAYYACNLSAYGLGGGATQSLVRDVLGGPDIPWWVFAMGYFVIVSILGYLNFDLSANLLVIFLALEVALMIIYIVAVFAQGGAGGIEFDSFRPENIFSGSLGIAFVFGVGIFGGFEATIIFRSEVKNPQKTIPRATYTVVIGLLVLYTVSSFTFINAYGADVVMSVLSDNVITASTESVRQYTGEAGYVAASIMLITSAFALMLASHGIAARYLFNLGVDGALPKFLGRAHPRYSSPHQASIVLSVAVLIALATLISMNMSGDAAYAVLAGVFSYMFLILLVLASLAVTIFLFKDHSQPRRATRAAVCSGISFVFLSTALVLATGNFTVLTGATGWITPTVIAVIYLTILGGVVAASIYRTRRPETYQRIGRYEAVVTREIKTVDSDRA</sequence>
<dbReference type="EMBL" id="FXWJ01000003">
    <property type="protein sequence ID" value="SMQ71131.1"/>
    <property type="molecule type" value="Genomic_DNA"/>
</dbReference>
<feature type="transmembrane region" description="Helical" evidence="5">
    <location>
        <begin position="352"/>
        <end position="370"/>
    </location>
</feature>
<evidence type="ECO:0000256" key="3">
    <source>
        <dbReference type="ARBA" id="ARBA00022989"/>
    </source>
</evidence>
<dbReference type="Gene3D" id="1.20.1740.10">
    <property type="entry name" value="Amino acid/polyamine transporter I"/>
    <property type="match status" value="1"/>
</dbReference>
<feature type="transmembrane region" description="Helical" evidence="5">
    <location>
        <begin position="143"/>
        <end position="162"/>
    </location>
</feature>
<feature type="transmembrane region" description="Helical" evidence="5">
    <location>
        <begin position="247"/>
        <end position="270"/>
    </location>
</feature>
<keyword evidence="8" id="KW-1185">Reference proteome</keyword>
<feature type="transmembrane region" description="Helical" evidence="5">
    <location>
        <begin position="61"/>
        <end position="83"/>
    </location>
</feature>
<dbReference type="InterPro" id="IPR050367">
    <property type="entry name" value="APC_superfamily"/>
</dbReference>
<feature type="transmembrane region" description="Helical" evidence="5">
    <location>
        <begin position="298"/>
        <end position="317"/>
    </location>
</feature>
<reference evidence="7 8" key="1">
    <citation type="submission" date="2017-04" db="EMBL/GenBank/DDBJ databases">
        <authorList>
            <person name="Varghese N."/>
            <person name="Submissions S."/>
        </authorList>
    </citation>
    <scope>NUCLEOTIDE SEQUENCE [LARGE SCALE GENOMIC DNA]</scope>
    <source>
        <strain evidence="7 8">VKM Ac-1784</strain>
    </source>
</reference>
<dbReference type="Proteomes" id="UP000194464">
    <property type="component" value="Unassembled WGS sequence"/>
</dbReference>
<evidence type="ECO:0000313" key="7">
    <source>
        <dbReference type="EMBL" id="SMQ71131.1"/>
    </source>
</evidence>
<keyword evidence="3 5" id="KW-1133">Transmembrane helix</keyword>
<feature type="transmembrane region" description="Helical" evidence="5">
    <location>
        <begin position="169"/>
        <end position="188"/>
    </location>
</feature>
<name>A0ABY1RDW4_9MICO</name>
<evidence type="ECO:0000259" key="6">
    <source>
        <dbReference type="Pfam" id="PF00324"/>
    </source>
</evidence>